<dbReference type="RefSeq" id="WP_014310699.1">
    <property type="nucleotide sequence ID" value="NZ_CP039522.1"/>
</dbReference>
<keyword evidence="4 7" id="KW-0418">Kinase</keyword>
<dbReference type="PIRSF" id="PIRSF000538">
    <property type="entry name" value="GlpK"/>
    <property type="match status" value="1"/>
</dbReference>
<accession>A0A0D6GPS0</accession>
<feature type="domain" description="Carbohydrate kinase FGGY N-terminal" evidence="5">
    <location>
        <begin position="1"/>
        <end position="230"/>
    </location>
</feature>
<protein>
    <submittedName>
        <fullName evidence="7">Xylulose kinase</fullName>
    </submittedName>
</protein>
<evidence type="ECO:0000313" key="8">
    <source>
        <dbReference type="Proteomes" id="UP000480222"/>
    </source>
</evidence>
<dbReference type="OMA" id="TPHNDAN"/>
<dbReference type="Pfam" id="PF00370">
    <property type="entry name" value="FGGY_N"/>
    <property type="match status" value="1"/>
</dbReference>
<dbReference type="InterPro" id="IPR018484">
    <property type="entry name" value="FGGY_N"/>
</dbReference>
<dbReference type="InterPro" id="IPR043129">
    <property type="entry name" value="ATPase_NBD"/>
</dbReference>
<evidence type="ECO:0000256" key="3">
    <source>
        <dbReference type="ARBA" id="ARBA00022679"/>
    </source>
</evidence>
<dbReference type="KEGG" id="cdip:ERS451417_01765"/>
<dbReference type="GeneID" id="29421700"/>
<organism evidence="7 8">
    <name type="scientific">Corynebacterium diphtheriae</name>
    <dbReference type="NCBI Taxonomy" id="1717"/>
    <lineage>
        <taxon>Bacteria</taxon>
        <taxon>Bacillati</taxon>
        <taxon>Actinomycetota</taxon>
        <taxon>Actinomycetes</taxon>
        <taxon>Mycobacteriales</taxon>
        <taxon>Corynebacteriaceae</taxon>
        <taxon>Corynebacterium</taxon>
    </lineage>
</organism>
<keyword evidence="2" id="KW-0859">Xylose metabolism</keyword>
<keyword evidence="3" id="KW-0808">Transferase</keyword>
<reference evidence="7 8" key="1">
    <citation type="submission" date="2020-02" db="EMBL/GenBank/DDBJ databases">
        <authorList>
            <person name="Brisse S."/>
        </authorList>
    </citation>
    <scope>NUCLEOTIDE SEQUENCE [LARGE SCALE GENOMIC DNA]</scope>
    <source>
        <strain evidence="7">CIP107547</strain>
    </source>
</reference>
<name>A0A0D6GPS0_CORDP</name>
<evidence type="ECO:0000256" key="1">
    <source>
        <dbReference type="ARBA" id="ARBA00009156"/>
    </source>
</evidence>
<dbReference type="InterPro" id="IPR018485">
    <property type="entry name" value="FGGY_C"/>
</dbReference>
<proteinExistence type="inferred from homology"/>
<feature type="domain" description="Carbohydrate kinase FGGY C-terminal" evidence="6">
    <location>
        <begin position="242"/>
        <end position="416"/>
    </location>
</feature>
<dbReference type="InterPro" id="IPR000577">
    <property type="entry name" value="Carb_kinase_FGGY"/>
</dbReference>
<sequence>MILAIDLGTSGAKAAIIDSAGAVHEQTFVPYSTTKLPNGGVEQDPMQWVSAARQAVTRLPRSYTVVSFTGQMQDLICLDRAGRPLGQALLYNDARAAAEAARLNTVVPEWKDITGNRQTATSTAAMWLRLMEQSDVSDVASVLFSPASFVVSQLECGLVCDETTASSTGLFDIHHRCWSDDIVQACGLRMDMLPTIASGFLDTVGADNCLGLPAGTKVVLSLGDAASTTCGIVGLGAGDDFVSLGTSGWHARVVSTVSDPSEVRQFALPDGGILRIASVLSVGGTADWARSVLLPGVSAKEADALMLQRPRLATGLLSLPSIQGESFPVRSHSVGGCILGMRGNQDPLTLYTAVIEGICMTLAHDIKPGGILPATGGGARSVPWMRILASVTNRNIHVTVSEDAALHGAASLAAYATSGEYLPTLAARAIVEIEPEPEVVASFEPLIAKHLELFRFAAALSY</sequence>
<dbReference type="Proteomes" id="UP000480222">
    <property type="component" value="Unassembled WGS sequence"/>
</dbReference>
<dbReference type="PANTHER" id="PTHR43095:SF5">
    <property type="entry name" value="XYLULOSE KINASE"/>
    <property type="match status" value="1"/>
</dbReference>
<comment type="similarity">
    <text evidence="1">Belongs to the FGGY kinase family.</text>
</comment>
<dbReference type="SUPFAM" id="SSF53067">
    <property type="entry name" value="Actin-like ATPase domain"/>
    <property type="match status" value="2"/>
</dbReference>
<evidence type="ECO:0000259" key="5">
    <source>
        <dbReference type="Pfam" id="PF00370"/>
    </source>
</evidence>
<evidence type="ECO:0000313" key="7">
    <source>
        <dbReference type="EMBL" id="CAB0615165.1"/>
    </source>
</evidence>
<comment type="caution">
    <text evidence="7">The sequence shown here is derived from an EMBL/GenBank/DDBJ whole genome shotgun (WGS) entry which is preliminary data.</text>
</comment>
<gene>
    <name evidence="7" type="ORF">CIP107547_01961</name>
</gene>
<dbReference type="GO" id="GO:0042732">
    <property type="term" value="P:D-xylose metabolic process"/>
    <property type="evidence" value="ECO:0007669"/>
    <property type="project" value="UniProtKB-KW"/>
</dbReference>
<dbReference type="PANTHER" id="PTHR43095">
    <property type="entry name" value="SUGAR KINASE"/>
    <property type="match status" value="1"/>
</dbReference>
<dbReference type="Pfam" id="PF02782">
    <property type="entry name" value="FGGY_C"/>
    <property type="match status" value="1"/>
</dbReference>
<evidence type="ECO:0000256" key="4">
    <source>
        <dbReference type="ARBA" id="ARBA00022777"/>
    </source>
</evidence>
<dbReference type="EMBL" id="CADDAV010000022">
    <property type="protein sequence ID" value="CAB0615165.1"/>
    <property type="molecule type" value="Genomic_DNA"/>
</dbReference>
<evidence type="ECO:0000256" key="2">
    <source>
        <dbReference type="ARBA" id="ARBA00022629"/>
    </source>
</evidence>
<dbReference type="GO" id="GO:0016301">
    <property type="term" value="F:kinase activity"/>
    <property type="evidence" value="ECO:0007669"/>
    <property type="project" value="UniProtKB-KW"/>
</dbReference>
<dbReference type="InterPro" id="IPR050406">
    <property type="entry name" value="FGGY_Carb_Kinase"/>
</dbReference>
<keyword evidence="2" id="KW-0119">Carbohydrate metabolism</keyword>
<evidence type="ECO:0000259" key="6">
    <source>
        <dbReference type="Pfam" id="PF02782"/>
    </source>
</evidence>
<dbReference type="AlphaFoldDB" id="A0A0D6GPS0"/>
<dbReference type="Gene3D" id="3.30.420.40">
    <property type="match status" value="2"/>
</dbReference>